<proteinExistence type="predicted"/>
<name>A0A9Q0LLM1_ANAIG</name>
<dbReference type="EMBL" id="JAPDFW010000066">
    <property type="protein sequence ID" value="KAJ5075167.1"/>
    <property type="molecule type" value="Genomic_DNA"/>
</dbReference>
<sequence>MENIFENQYNDSVEKLKELSNLFQMDKIETFNFRKFIDQQIRKNFEISQNDEEKQILHLFSQNLFLKRSFLALNETLKRQSLINENLKKIIRDKLD</sequence>
<comment type="caution">
    <text evidence="1">The sequence shown here is derived from an EMBL/GenBank/DDBJ whole genome shotgun (WGS) entry which is preliminary data.</text>
</comment>
<protein>
    <submittedName>
        <fullName evidence="1">Uncharacterized protein</fullName>
    </submittedName>
</protein>
<evidence type="ECO:0000313" key="1">
    <source>
        <dbReference type="EMBL" id="KAJ5075167.1"/>
    </source>
</evidence>
<organism evidence="1 2">
    <name type="scientific">Anaeramoeba ignava</name>
    <name type="common">Anaerobic marine amoeba</name>
    <dbReference type="NCBI Taxonomy" id="1746090"/>
    <lineage>
        <taxon>Eukaryota</taxon>
        <taxon>Metamonada</taxon>
        <taxon>Anaeramoebidae</taxon>
        <taxon>Anaeramoeba</taxon>
    </lineage>
</organism>
<keyword evidence="2" id="KW-1185">Reference proteome</keyword>
<accession>A0A9Q0LLM1</accession>
<reference evidence="1" key="1">
    <citation type="submission" date="2022-10" db="EMBL/GenBank/DDBJ databases">
        <title>Novel sulphate-reducing endosymbionts in the free-living metamonad Anaeramoeba.</title>
        <authorList>
            <person name="Jerlstrom-Hultqvist J."/>
            <person name="Cepicka I."/>
            <person name="Gallot-Lavallee L."/>
            <person name="Salas-Leiva D."/>
            <person name="Curtis B.A."/>
            <person name="Zahonova K."/>
            <person name="Pipaliya S."/>
            <person name="Dacks J."/>
            <person name="Roger A.J."/>
        </authorList>
    </citation>
    <scope>NUCLEOTIDE SEQUENCE</scope>
    <source>
        <strain evidence="1">BMAN</strain>
    </source>
</reference>
<gene>
    <name evidence="1" type="ORF">M0811_07518</name>
</gene>
<dbReference type="AlphaFoldDB" id="A0A9Q0LLM1"/>
<evidence type="ECO:0000313" key="2">
    <source>
        <dbReference type="Proteomes" id="UP001149090"/>
    </source>
</evidence>
<dbReference type="Proteomes" id="UP001149090">
    <property type="component" value="Unassembled WGS sequence"/>
</dbReference>